<dbReference type="CDD" id="cd12107">
    <property type="entry name" value="Hemerythrin"/>
    <property type="match status" value="1"/>
</dbReference>
<dbReference type="PANTHER" id="PTHR37164">
    <property type="entry name" value="BACTERIOHEMERYTHRIN"/>
    <property type="match status" value="1"/>
</dbReference>
<dbReference type="InterPro" id="IPR050669">
    <property type="entry name" value="Hemerythrin"/>
</dbReference>
<feature type="domain" description="Hemerythrin-like" evidence="5">
    <location>
        <begin position="17"/>
        <end position="130"/>
    </location>
</feature>
<keyword evidence="7" id="KW-1185">Reference proteome</keyword>
<dbReference type="NCBIfam" id="TIGR02481">
    <property type="entry name" value="hemeryth_dom"/>
    <property type="match status" value="1"/>
</dbReference>
<dbReference type="SUPFAM" id="SSF47188">
    <property type="entry name" value="Hemerythrin-like"/>
    <property type="match status" value="1"/>
</dbReference>
<comment type="caution">
    <text evidence="6">The sequence shown here is derived from an EMBL/GenBank/DDBJ whole genome shotgun (WGS) entry which is preliminary data.</text>
</comment>
<dbReference type="InterPro" id="IPR035938">
    <property type="entry name" value="Hemerythrin-like_sf"/>
</dbReference>
<dbReference type="RefSeq" id="WP_021687521.1">
    <property type="nucleotide sequence ID" value="NZ_KI260567.1"/>
</dbReference>
<reference evidence="6 7" key="1">
    <citation type="submission" date="2013-08" db="EMBL/GenBank/DDBJ databases">
        <authorList>
            <person name="Weinstock G."/>
            <person name="Sodergren E."/>
            <person name="Wylie T."/>
            <person name="Fulton L."/>
            <person name="Fulton R."/>
            <person name="Fronick C."/>
            <person name="O'Laughlin M."/>
            <person name="Godfrey J."/>
            <person name="Miner T."/>
            <person name="Herter B."/>
            <person name="Appelbaum E."/>
            <person name="Cordes M."/>
            <person name="Lek S."/>
            <person name="Wollam A."/>
            <person name="Pepin K.H."/>
            <person name="Palsikar V.B."/>
            <person name="Mitreva M."/>
            <person name="Wilson R.K."/>
        </authorList>
    </citation>
    <scope>NUCLEOTIDE SEQUENCE [LARGE SCALE GENOMIC DNA]</scope>
    <source>
        <strain evidence="6 7">ATCC 700332</strain>
    </source>
</reference>
<evidence type="ECO:0000256" key="3">
    <source>
        <dbReference type="ARBA" id="ARBA00022723"/>
    </source>
</evidence>
<dbReference type="PANTHER" id="PTHR37164:SF1">
    <property type="entry name" value="BACTERIOHEMERYTHRIN"/>
    <property type="match status" value="1"/>
</dbReference>
<keyword evidence="2" id="KW-0561">Oxygen transport</keyword>
<dbReference type="PROSITE" id="PS00550">
    <property type="entry name" value="HEMERYTHRINS"/>
    <property type="match status" value="1"/>
</dbReference>
<keyword evidence="2" id="KW-0813">Transport</keyword>
<dbReference type="NCBIfam" id="NF033749">
    <property type="entry name" value="bact_hemeryth"/>
    <property type="match status" value="1"/>
</dbReference>
<dbReference type="InterPro" id="IPR012827">
    <property type="entry name" value="Hemerythrin_metal-bd"/>
</dbReference>
<accession>A0ABN0NY88</accession>
<evidence type="ECO:0000256" key="4">
    <source>
        <dbReference type="ARBA" id="ARBA00023004"/>
    </source>
</evidence>
<dbReference type="InterPro" id="IPR012312">
    <property type="entry name" value="Hemerythrin-like"/>
</dbReference>
<evidence type="ECO:0000256" key="1">
    <source>
        <dbReference type="ARBA" id="ARBA00010587"/>
    </source>
</evidence>
<protein>
    <submittedName>
        <fullName evidence="6">Hemerythrin HHE cation binding domain protein</fullName>
    </submittedName>
</protein>
<dbReference type="Gene3D" id="1.20.120.50">
    <property type="entry name" value="Hemerythrin-like"/>
    <property type="match status" value="1"/>
</dbReference>
<dbReference type="Proteomes" id="UP000016649">
    <property type="component" value="Unassembled WGS sequence"/>
</dbReference>
<evidence type="ECO:0000256" key="2">
    <source>
        <dbReference type="ARBA" id="ARBA00022621"/>
    </source>
</evidence>
<evidence type="ECO:0000313" key="7">
    <source>
        <dbReference type="Proteomes" id="UP000016649"/>
    </source>
</evidence>
<evidence type="ECO:0000313" key="6">
    <source>
        <dbReference type="EMBL" id="ERJ92558.1"/>
    </source>
</evidence>
<evidence type="ECO:0000259" key="5">
    <source>
        <dbReference type="Pfam" id="PF01814"/>
    </source>
</evidence>
<gene>
    <name evidence="6" type="ORF">HMPREF9193_01313</name>
</gene>
<comment type="similarity">
    <text evidence="1">Belongs to the hemerythrin family.</text>
</comment>
<name>A0ABN0NY88_TRELE</name>
<keyword evidence="3" id="KW-0479">Metal-binding</keyword>
<dbReference type="EMBL" id="AWVH01000033">
    <property type="protein sequence ID" value="ERJ92558.1"/>
    <property type="molecule type" value="Genomic_DNA"/>
</dbReference>
<dbReference type="Pfam" id="PF01814">
    <property type="entry name" value="Hemerythrin"/>
    <property type="match status" value="1"/>
</dbReference>
<dbReference type="InterPro" id="IPR016131">
    <property type="entry name" value="Haemerythrin_Fe_BS"/>
</dbReference>
<organism evidence="6 7">
    <name type="scientific">Treponema lecithinolyticum ATCC 700332</name>
    <dbReference type="NCBI Taxonomy" id="1321815"/>
    <lineage>
        <taxon>Bacteria</taxon>
        <taxon>Pseudomonadati</taxon>
        <taxon>Spirochaetota</taxon>
        <taxon>Spirochaetia</taxon>
        <taxon>Spirochaetales</taxon>
        <taxon>Treponemataceae</taxon>
        <taxon>Treponema</taxon>
    </lineage>
</organism>
<sequence>MSDLENTGWQDDFSVGFTEIDLHHKKLFLILHKFQEILELPDAEYKMQIGKVLKNLSEYAEYHFSEEEKLMTTYQYPDLDKHKAEHRDFIHQVQQGFASLAAGNKEAGNTFADFLVTWLIKHITISDKKWGEYISTTYPESKR</sequence>
<proteinExistence type="inferred from homology"/>
<keyword evidence="4" id="KW-0408">Iron</keyword>